<reference evidence="3 4" key="1">
    <citation type="submission" date="2022-06" db="EMBL/GenBank/DDBJ databases">
        <title>Draft genome sequence of type strain Streptomyces rubrisoli DSM 42083.</title>
        <authorList>
            <person name="Duangmal K."/>
            <person name="Klaysubun C."/>
        </authorList>
    </citation>
    <scope>NUCLEOTIDE SEQUENCE [LARGE SCALE GENOMIC DNA]</scope>
    <source>
        <strain evidence="3 4">DSM 42083</strain>
    </source>
</reference>
<feature type="chain" id="PRO_5045681038" description="DUF4352 domain-containing protein" evidence="2">
    <location>
        <begin position="26"/>
        <end position="220"/>
    </location>
</feature>
<keyword evidence="4" id="KW-1185">Reference proteome</keyword>
<dbReference type="EMBL" id="JANFNH010000014">
    <property type="protein sequence ID" value="MCQ4043278.1"/>
    <property type="molecule type" value="Genomic_DNA"/>
</dbReference>
<name>A0ABT1PFN1_9ACTN</name>
<organism evidence="3 4">
    <name type="scientific">Streptantibioticus rubrisoli</name>
    <dbReference type="NCBI Taxonomy" id="1387313"/>
    <lineage>
        <taxon>Bacteria</taxon>
        <taxon>Bacillati</taxon>
        <taxon>Actinomycetota</taxon>
        <taxon>Actinomycetes</taxon>
        <taxon>Kitasatosporales</taxon>
        <taxon>Streptomycetaceae</taxon>
        <taxon>Streptantibioticus</taxon>
    </lineage>
</organism>
<evidence type="ECO:0000256" key="1">
    <source>
        <dbReference type="SAM" id="MobiDB-lite"/>
    </source>
</evidence>
<evidence type="ECO:0000256" key="2">
    <source>
        <dbReference type="SAM" id="SignalP"/>
    </source>
</evidence>
<proteinExistence type="predicted"/>
<protein>
    <recommendedName>
        <fullName evidence="5">DUF4352 domain-containing protein</fullName>
    </recommendedName>
</protein>
<comment type="caution">
    <text evidence="3">The sequence shown here is derived from an EMBL/GenBank/DDBJ whole genome shotgun (WGS) entry which is preliminary data.</text>
</comment>
<sequence>MNTGKAVRRLSGLAVVGALALTATACGPDNSSAQSTPSSSATSASAPTGAATPSAPSSAATGSDGTSGADTKAGQTLKMGQAAHVPFSYGTSTKGKIALTVTSIEQGNPSDLASLKLGDQAKGKVPYYIRYSVTNEGDSDLAYASVGHMKGHLGDGTEAQDLMIIGDFDKCKSDELPQGFTKGKVAQGCAVALAPSASTKVVSAEYWGEPFTLGQGITWK</sequence>
<keyword evidence="2" id="KW-0732">Signal</keyword>
<dbReference type="PROSITE" id="PS51257">
    <property type="entry name" value="PROKAR_LIPOPROTEIN"/>
    <property type="match status" value="1"/>
</dbReference>
<feature type="compositionally biased region" description="Low complexity" evidence="1">
    <location>
        <begin position="25"/>
        <end position="71"/>
    </location>
</feature>
<accession>A0ABT1PFN1</accession>
<evidence type="ECO:0000313" key="4">
    <source>
        <dbReference type="Proteomes" id="UP001206206"/>
    </source>
</evidence>
<dbReference type="RefSeq" id="WP_255928217.1">
    <property type="nucleotide sequence ID" value="NZ_JANFNH010000014.1"/>
</dbReference>
<gene>
    <name evidence="3" type="ORF">NON19_14875</name>
</gene>
<feature type="region of interest" description="Disordered" evidence="1">
    <location>
        <begin position="25"/>
        <end position="72"/>
    </location>
</feature>
<evidence type="ECO:0000313" key="3">
    <source>
        <dbReference type="EMBL" id="MCQ4043278.1"/>
    </source>
</evidence>
<dbReference type="Proteomes" id="UP001206206">
    <property type="component" value="Unassembled WGS sequence"/>
</dbReference>
<feature type="signal peptide" evidence="2">
    <location>
        <begin position="1"/>
        <end position="25"/>
    </location>
</feature>
<evidence type="ECO:0008006" key="5">
    <source>
        <dbReference type="Google" id="ProtNLM"/>
    </source>
</evidence>